<evidence type="ECO:0000256" key="1">
    <source>
        <dbReference type="SAM" id="MobiDB-lite"/>
    </source>
</evidence>
<organism evidence="2 3">
    <name type="scientific">Chaetomium globosum (strain ATCC 6205 / CBS 148.51 / DSM 1962 / NBRC 6347 / NRRL 1970)</name>
    <name type="common">Soil fungus</name>
    <dbReference type="NCBI Taxonomy" id="306901"/>
    <lineage>
        <taxon>Eukaryota</taxon>
        <taxon>Fungi</taxon>
        <taxon>Dikarya</taxon>
        <taxon>Ascomycota</taxon>
        <taxon>Pezizomycotina</taxon>
        <taxon>Sordariomycetes</taxon>
        <taxon>Sordariomycetidae</taxon>
        <taxon>Sordariales</taxon>
        <taxon>Chaetomiaceae</taxon>
        <taxon>Chaetomium</taxon>
    </lineage>
</organism>
<dbReference type="VEuPathDB" id="FungiDB:CHGG_06023"/>
<dbReference type="OrthoDB" id="4955450at2759"/>
<sequence>MATVNVDVKLTGPDNWKSWNERFRSEATTRDLWELIDPKGTSKGQFKTAPIKPAIKDYPKRLDRADAPPAQSTRAGSVSSSVTVGESQALAIGPPVEEIDRRNPPRNTSEMTALGRDAYRTDLSAYHFEWQLYEAERQNLNRLTAWIRQTVAPQLYDTTCKADKTIDLWYATLKERAGSDDREELQQSMKHPEHRESRTCTSSPAPRPRQHTPNRSRSRSPGARGVRNHGHKRKHTGGAKSGCLACDGLHPLSGCWALFPELRPSYYPPAYRREFLAKERLEKDPELRRQVEALQSIIEALASFLGMMELQFGIKIKAVEADNEIFTVKPCGLRSVISDSSPRRRYASSQWRRRALTGCGQGEDQRHEEQLEAPSVALAGNQQSASTLSALTSTINWKTPFEIFHSNPDERRKLISPTFAPMDVNHTQ</sequence>
<dbReference type="GeneID" id="4390463"/>
<dbReference type="RefSeq" id="XP_001222118.1">
    <property type="nucleotide sequence ID" value="XM_001222117.1"/>
</dbReference>
<dbReference type="AlphaFoldDB" id="Q2H5P2"/>
<proteinExistence type="predicted"/>
<dbReference type="HOGENOM" id="CLU_640930_0_0_1"/>
<keyword evidence="3" id="KW-1185">Reference proteome</keyword>
<reference evidence="3" key="1">
    <citation type="journal article" date="2015" name="Genome Announc.">
        <title>Draft genome sequence of the cellulolytic fungus Chaetomium globosum.</title>
        <authorList>
            <person name="Cuomo C.A."/>
            <person name="Untereiner W.A."/>
            <person name="Ma L.-J."/>
            <person name="Grabherr M."/>
            <person name="Birren B.W."/>
        </authorList>
    </citation>
    <scope>NUCLEOTIDE SEQUENCE [LARGE SCALE GENOMIC DNA]</scope>
    <source>
        <strain evidence="3">ATCC 6205 / CBS 148.51 / DSM 1962 / NBRC 6347 / NRRL 1970</strain>
    </source>
</reference>
<accession>Q2H5P2</accession>
<protein>
    <submittedName>
        <fullName evidence="2">Uncharacterized protein</fullName>
    </submittedName>
</protein>
<feature type="compositionally biased region" description="Basic residues" evidence="1">
    <location>
        <begin position="208"/>
        <end position="218"/>
    </location>
</feature>
<dbReference type="EMBL" id="CH408031">
    <property type="protein sequence ID" value="EAQ89404.1"/>
    <property type="molecule type" value="Genomic_DNA"/>
</dbReference>
<gene>
    <name evidence="2" type="ORF">CHGG_06023</name>
</gene>
<dbReference type="InParanoid" id="Q2H5P2"/>
<feature type="region of interest" description="Disordered" evidence="1">
    <location>
        <begin position="63"/>
        <end position="86"/>
    </location>
</feature>
<evidence type="ECO:0000313" key="3">
    <source>
        <dbReference type="Proteomes" id="UP000001056"/>
    </source>
</evidence>
<feature type="region of interest" description="Disordered" evidence="1">
    <location>
        <begin position="177"/>
        <end position="240"/>
    </location>
</feature>
<name>Q2H5P2_CHAGB</name>
<evidence type="ECO:0000313" key="2">
    <source>
        <dbReference type="EMBL" id="EAQ89404.1"/>
    </source>
</evidence>
<feature type="compositionally biased region" description="Basic residues" evidence="1">
    <location>
        <begin position="226"/>
        <end position="237"/>
    </location>
</feature>
<dbReference type="Proteomes" id="UP000001056">
    <property type="component" value="Unassembled WGS sequence"/>
</dbReference>
<feature type="compositionally biased region" description="Low complexity" evidence="1">
    <location>
        <begin position="70"/>
        <end position="86"/>
    </location>
</feature>